<sequence length="526" mass="60806">MRLSNKHTKPLVRIKRIKGKEYWYEDTPYYDPETKQIRHKSRYLGKNIDGKPVKVRTETLSTSIASVPTNAYSHGPFLPLLAIIEDLHLDDYLSPLTSELETNVILALSMNRVVRPMAMHLVASWYEDTSLFLTNPDLPLSSQRISELLFEIGESGVPDAFMTSLLRSIGTDSTLIYDITSLSSYSQLIPLLEHGYNRDGLDLPQINFSLIFDTEHAIPVMYDIYPASIVDVVTLKNTVHRLSAHGIHNYTLVLDRGFFSQGNLEELLQEEISFVIPAPLTLKQVKEVLTEAQRDLESPQYLQMYQQDPIFVKPVTLTIQDIPVSGFCYYDLKREQTERNLFYIRLHDLKAKLESSRIPGWRRPEEVFKERAGKMANYFSWQVVENRFQVEIRKNAVSQRVNRMGKQIILAHSSLDWQECLTVYRERDAVEKAFRTLKQDIQVMPLNAKNESSMKGFLFVTFISLILRMRLLKWMTETGLMEDYTLEGMLLELAKIKKIKLANGEIMVTEISRRQRMILKKLGLCA</sequence>
<dbReference type="InterPro" id="IPR002559">
    <property type="entry name" value="Transposase_11"/>
</dbReference>
<dbReference type="Proteomes" id="UP000292580">
    <property type="component" value="Unassembled WGS sequence"/>
</dbReference>
<gene>
    <name evidence="2" type="ORF">CUJ86_09550</name>
</gene>
<protein>
    <submittedName>
        <fullName evidence="2">Transposase</fullName>
    </submittedName>
</protein>
<dbReference type="Pfam" id="PF01609">
    <property type="entry name" value="DDE_Tnp_1"/>
    <property type="match status" value="1"/>
</dbReference>
<evidence type="ECO:0000259" key="1">
    <source>
        <dbReference type="Pfam" id="PF01609"/>
    </source>
</evidence>
<comment type="caution">
    <text evidence="2">The sequence shown here is derived from an EMBL/GenBank/DDBJ whole genome shotgun (WGS) entry which is preliminary data.</text>
</comment>
<dbReference type="GO" id="GO:0003677">
    <property type="term" value="F:DNA binding"/>
    <property type="evidence" value="ECO:0007669"/>
    <property type="project" value="InterPro"/>
</dbReference>
<accession>A0A483CNS5</accession>
<dbReference type="OrthoDB" id="134456at2157"/>
<reference evidence="2 3" key="1">
    <citation type="submission" date="2017-11" db="EMBL/GenBank/DDBJ databases">
        <title>Isolation and Characterization of Methanofollis Species from Methane Seep Offshore SW Taiwan.</title>
        <authorList>
            <person name="Teng N.-H."/>
            <person name="Lai M.-C."/>
            <person name="Chen S.-C."/>
        </authorList>
    </citation>
    <scope>NUCLEOTIDE SEQUENCE [LARGE SCALE GENOMIC DNA]</scope>
    <source>
        <strain evidence="2 3">FWC-SCC2</strain>
    </source>
</reference>
<dbReference type="PANTHER" id="PTHR34614">
    <property type="match status" value="1"/>
</dbReference>
<dbReference type="AlphaFoldDB" id="A0A483CNS5"/>
<dbReference type="InterPro" id="IPR047654">
    <property type="entry name" value="IS1634_transpos"/>
</dbReference>
<dbReference type="GO" id="GO:0004803">
    <property type="term" value="F:transposase activity"/>
    <property type="evidence" value="ECO:0007669"/>
    <property type="project" value="InterPro"/>
</dbReference>
<evidence type="ECO:0000313" key="2">
    <source>
        <dbReference type="EMBL" id="TAJ44252.1"/>
    </source>
</evidence>
<dbReference type="GO" id="GO:0006313">
    <property type="term" value="P:DNA transposition"/>
    <property type="evidence" value="ECO:0007669"/>
    <property type="project" value="InterPro"/>
</dbReference>
<dbReference type="RefSeq" id="WP_130647325.1">
    <property type="nucleotide sequence ID" value="NZ_PGCL01000003.1"/>
</dbReference>
<proteinExistence type="predicted"/>
<dbReference type="NCBIfam" id="NF033559">
    <property type="entry name" value="transpos_IS1634"/>
    <property type="match status" value="1"/>
</dbReference>
<feature type="domain" description="Transposase IS4-like" evidence="1">
    <location>
        <begin position="193"/>
        <end position="467"/>
    </location>
</feature>
<name>A0A483CNS5_9EURY</name>
<organism evidence="2 3">
    <name type="scientific">Methanofollis fontis</name>
    <dbReference type="NCBI Taxonomy" id="2052832"/>
    <lineage>
        <taxon>Archaea</taxon>
        <taxon>Methanobacteriati</taxon>
        <taxon>Methanobacteriota</taxon>
        <taxon>Stenosarchaea group</taxon>
        <taxon>Methanomicrobia</taxon>
        <taxon>Methanomicrobiales</taxon>
        <taxon>Methanomicrobiaceae</taxon>
        <taxon>Methanofollis</taxon>
    </lineage>
</organism>
<evidence type="ECO:0000313" key="3">
    <source>
        <dbReference type="Proteomes" id="UP000292580"/>
    </source>
</evidence>
<dbReference type="PANTHER" id="PTHR34614:SF2">
    <property type="entry name" value="TRANSPOSASE IS4-LIKE DOMAIN-CONTAINING PROTEIN"/>
    <property type="match status" value="1"/>
</dbReference>
<dbReference type="EMBL" id="PGCL01000003">
    <property type="protein sequence ID" value="TAJ44252.1"/>
    <property type="molecule type" value="Genomic_DNA"/>
</dbReference>
<keyword evidence="3" id="KW-1185">Reference proteome</keyword>